<evidence type="ECO:0000256" key="5">
    <source>
        <dbReference type="SAM" id="MobiDB-lite"/>
    </source>
</evidence>
<dbReference type="InterPro" id="IPR000232">
    <property type="entry name" value="HSF_DNA-bd"/>
</dbReference>
<evidence type="ECO:0000313" key="8">
    <source>
        <dbReference type="Proteomes" id="UP000789595"/>
    </source>
</evidence>
<dbReference type="GO" id="GO:0005634">
    <property type="term" value="C:nucleus"/>
    <property type="evidence" value="ECO:0007669"/>
    <property type="project" value="UniProtKB-SubCell"/>
</dbReference>
<evidence type="ECO:0000256" key="4">
    <source>
        <dbReference type="RuleBase" id="RU004020"/>
    </source>
</evidence>
<dbReference type="OrthoDB" id="60854at2759"/>
<evidence type="ECO:0000259" key="6">
    <source>
        <dbReference type="SMART" id="SM00415"/>
    </source>
</evidence>
<dbReference type="GO" id="GO:0043565">
    <property type="term" value="F:sequence-specific DNA binding"/>
    <property type="evidence" value="ECO:0007669"/>
    <property type="project" value="InterPro"/>
</dbReference>
<feature type="compositionally biased region" description="Basic and acidic residues" evidence="5">
    <location>
        <begin position="530"/>
        <end position="541"/>
    </location>
</feature>
<keyword evidence="3" id="KW-0539">Nucleus</keyword>
<dbReference type="PANTHER" id="PTHR10015">
    <property type="entry name" value="HEAT SHOCK TRANSCRIPTION FACTOR"/>
    <property type="match status" value="1"/>
</dbReference>
<proteinExistence type="inferred from homology"/>
<accession>A0A8J2WU81</accession>
<evidence type="ECO:0000256" key="2">
    <source>
        <dbReference type="ARBA" id="ARBA00023125"/>
    </source>
</evidence>
<keyword evidence="8" id="KW-1185">Reference proteome</keyword>
<dbReference type="InterPro" id="IPR036390">
    <property type="entry name" value="WH_DNA-bd_sf"/>
</dbReference>
<gene>
    <name evidence="7" type="ORF">PECAL_2P04400</name>
</gene>
<feature type="region of interest" description="Disordered" evidence="5">
    <location>
        <begin position="293"/>
        <end position="342"/>
    </location>
</feature>
<dbReference type="SUPFAM" id="SSF46785">
    <property type="entry name" value="Winged helix' DNA-binding domain"/>
    <property type="match status" value="1"/>
</dbReference>
<dbReference type="PANTHER" id="PTHR10015:SF427">
    <property type="entry name" value="HEAT SHOCK FACTOR PROTEIN"/>
    <property type="match status" value="1"/>
</dbReference>
<feature type="region of interest" description="Disordered" evidence="5">
    <location>
        <begin position="131"/>
        <end position="165"/>
    </location>
</feature>
<keyword evidence="2" id="KW-0238">DNA-binding</keyword>
<feature type="compositionally biased region" description="Basic and acidic residues" evidence="5">
    <location>
        <begin position="560"/>
        <end position="577"/>
    </location>
</feature>
<dbReference type="EMBL" id="CAKKNE010000002">
    <property type="protein sequence ID" value="CAH0367419.1"/>
    <property type="molecule type" value="Genomic_DNA"/>
</dbReference>
<reference evidence="7" key="1">
    <citation type="submission" date="2021-11" db="EMBL/GenBank/DDBJ databases">
        <authorList>
            <consortium name="Genoscope - CEA"/>
            <person name="William W."/>
        </authorList>
    </citation>
    <scope>NUCLEOTIDE SEQUENCE</scope>
</reference>
<evidence type="ECO:0000256" key="1">
    <source>
        <dbReference type="ARBA" id="ARBA00004123"/>
    </source>
</evidence>
<dbReference type="SMART" id="SM00415">
    <property type="entry name" value="HSF"/>
    <property type="match status" value="1"/>
</dbReference>
<dbReference type="Proteomes" id="UP000789595">
    <property type="component" value="Unassembled WGS sequence"/>
</dbReference>
<dbReference type="Pfam" id="PF00447">
    <property type="entry name" value="HSF_DNA-bind"/>
    <property type="match status" value="1"/>
</dbReference>
<evidence type="ECO:0000313" key="7">
    <source>
        <dbReference type="EMBL" id="CAH0367419.1"/>
    </source>
</evidence>
<dbReference type="Gene3D" id="1.10.10.10">
    <property type="entry name" value="Winged helix-like DNA-binding domain superfamily/Winged helix DNA-binding domain"/>
    <property type="match status" value="1"/>
</dbReference>
<dbReference type="PRINTS" id="PR00056">
    <property type="entry name" value="HSFDOMAIN"/>
</dbReference>
<name>A0A8J2WU81_9STRA</name>
<sequence>MSSERRAAPRKRKNISTVLANVDKTNNKVAPFLSKLSTLVTSMPTEVGGWTDDGLSFLVNDELASRTVLPQYFSHTNFRSFCRQLSCYGFRKTRRRKLSQANGQSGWSEFQHALFQRDRPELLCQIRRMEHLSPSDGSRAAGSDRPRSRAPPKRQRSNSDMSDEDAAAALRGVFTRTPRPSGSGIDGLAVLTAALSAQAPAAAPQQTPAPVTVDAPETPAVDRRLTTGASAWPAAAPFSTPRDAEPVARTVSTTEGDPAAAPDVKLLQNRVATLEQMLVERDAFISQLFAKTHPGADGAAPSVTPRQPPPTVDVEAPPLAKAEEADGDASPKNVASVPASDERAPTVAFAAPLCVEPPPASLKKRAHAVWSKLVDAGLDAGEYTPATKPEVEAARDAAKRASEALETKLYEAVVEHLTNVDADAAASAIADVRDMVRPTNNLPGVKWFRFDALLAAAVRAMAAARARGGRPVLFSAETLGEALLMSKVQASLSIWPFLDLLKKGDARARQVRLKLAGALDGGVDEYTLPSREEVEAKRNDARAAAAANAPPPPPAAPPAPRERSQRARRDPRAGWDR</sequence>
<dbReference type="InterPro" id="IPR036388">
    <property type="entry name" value="WH-like_DNA-bd_sf"/>
</dbReference>
<feature type="region of interest" description="Disordered" evidence="5">
    <location>
        <begin position="529"/>
        <end position="577"/>
    </location>
</feature>
<comment type="similarity">
    <text evidence="4">Belongs to the HSF family.</text>
</comment>
<dbReference type="GO" id="GO:0003700">
    <property type="term" value="F:DNA-binding transcription factor activity"/>
    <property type="evidence" value="ECO:0007669"/>
    <property type="project" value="InterPro"/>
</dbReference>
<organism evidence="7 8">
    <name type="scientific">Pelagomonas calceolata</name>
    <dbReference type="NCBI Taxonomy" id="35677"/>
    <lineage>
        <taxon>Eukaryota</taxon>
        <taxon>Sar</taxon>
        <taxon>Stramenopiles</taxon>
        <taxon>Ochrophyta</taxon>
        <taxon>Pelagophyceae</taxon>
        <taxon>Pelagomonadales</taxon>
        <taxon>Pelagomonadaceae</taxon>
        <taxon>Pelagomonas</taxon>
    </lineage>
</organism>
<protein>
    <recommendedName>
        <fullName evidence="6">HSF-type DNA-binding domain-containing protein</fullName>
    </recommendedName>
</protein>
<evidence type="ECO:0000256" key="3">
    <source>
        <dbReference type="ARBA" id="ARBA00023242"/>
    </source>
</evidence>
<feature type="domain" description="HSF-type DNA-binding" evidence="6">
    <location>
        <begin position="28"/>
        <end position="129"/>
    </location>
</feature>
<comment type="caution">
    <text evidence="7">The sequence shown here is derived from an EMBL/GenBank/DDBJ whole genome shotgun (WGS) entry which is preliminary data.</text>
</comment>
<feature type="compositionally biased region" description="Pro residues" evidence="5">
    <location>
        <begin position="549"/>
        <end position="559"/>
    </location>
</feature>
<dbReference type="AlphaFoldDB" id="A0A8J2WU81"/>
<comment type="subcellular location">
    <subcellularLocation>
        <location evidence="1">Nucleus</location>
    </subcellularLocation>
</comment>